<dbReference type="Proteomes" id="UP000631535">
    <property type="component" value="Unassembled WGS sequence"/>
</dbReference>
<dbReference type="RefSeq" id="WP_189036047.1">
    <property type="nucleotide sequence ID" value="NZ_BMMP01000003.1"/>
</dbReference>
<organism evidence="13 14">
    <name type="scientific">Streptomyces daqingensis</name>
    <dbReference type="NCBI Taxonomy" id="1472640"/>
    <lineage>
        <taxon>Bacteria</taxon>
        <taxon>Bacillati</taxon>
        <taxon>Actinomycetota</taxon>
        <taxon>Actinomycetes</taxon>
        <taxon>Kitasatosporales</taxon>
        <taxon>Streptomycetaceae</taxon>
        <taxon>Streptomyces</taxon>
    </lineage>
</organism>
<keyword evidence="14" id="KW-1185">Reference proteome</keyword>
<feature type="domain" description="ABC transporter" evidence="12">
    <location>
        <begin position="292"/>
        <end position="490"/>
    </location>
</feature>
<dbReference type="Gene3D" id="3.40.50.300">
    <property type="entry name" value="P-loop containing nucleotide triphosphate hydrolases"/>
    <property type="match status" value="2"/>
</dbReference>
<evidence type="ECO:0000256" key="9">
    <source>
        <dbReference type="ARBA" id="ARBA00023136"/>
    </source>
</evidence>
<feature type="domain" description="ABC transporter" evidence="12">
    <location>
        <begin position="2"/>
        <end position="238"/>
    </location>
</feature>
<evidence type="ECO:0000256" key="4">
    <source>
        <dbReference type="ARBA" id="ARBA00022475"/>
    </source>
</evidence>
<keyword evidence="4" id="KW-1003">Cell membrane</keyword>
<dbReference type="PROSITE" id="PS50893">
    <property type="entry name" value="ABC_TRANSPORTER_2"/>
    <property type="match status" value="2"/>
</dbReference>
<dbReference type="SUPFAM" id="SSF52540">
    <property type="entry name" value="P-loop containing nucleoside triphosphate hydrolases"/>
    <property type="match status" value="2"/>
</dbReference>
<keyword evidence="6" id="KW-0547">Nucleotide-binding</keyword>
<comment type="similarity">
    <text evidence="2">Belongs to the ABC transporter superfamily.</text>
</comment>
<evidence type="ECO:0000256" key="5">
    <source>
        <dbReference type="ARBA" id="ARBA00022737"/>
    </source>
</evidence>
<accession>A0ABQ2LZL5</accession>
<name>A0ABQ2LZL5_9ACTN</name>
<dbReference type="CDD" id="cd03225">
    <property type="entry name" value="ABC_cobalt_CbiO_domain1"/>
    <property type="match status" value="1"/>
</dbReference>
<evidence type="ECO:0000256" key="11">
    <source>
        <dbReference type="SAM" id="MobiDB-lite"/>
    </source>
</evidence>
<dbReference type="Pfam" id="PF00005">
    <property type="entry name" value="ABC_tran"/>
    <property type="match status" value="2"/>
</dbReference>
<dbReference type="EMBL" id="BMMP01000003">
    <property type="protein sequence ID" value="GGO45184.1"/>
    <property type="molecule type" value="Genomic_DNA"/>
</dbReference>
<reference evidence="14" key="1">
    <citation type="journal article" date="2019" name="Int. J. Syst. Evol. Microbiol.">
        <title>The Global Catalogue of Microorganisms (GCM) 10K type strain sequencing project: providing services to taxonomists for standard genome sequencing and annotation.</title>
        <authorList>
            <consortium name="The Broad Institute Genomics Platform"/>
            <consortium name="The Broad Institute Genome Sequencing Center for Infectious Disease"/>
            <person name="Wu L."/>
            <person name="Ma J."/>
        </authorList>
    </citation>
    <scope>NUCLEOTIDE SEQUENCE [LARGE SCALE GENOMIC DNA]</scope>
    <source>
        <strain evidence="14">CGMCC 4.7178</strain>
    </source>
</reference>
<dbReference type="PANTHER" id="PTHR43553">
    <property type="entry name" value="HEAVY METAL TRANSPORTER"/>
    <property type="match status" value="1"/>
</dbReference>
<proteinExistence type="inferred from homology"/>
<evidence type="ECO:0000256" key="10">
    <source>
        <dbReference type="ARBA" id="ARBA00025157"/>
    </source>
</evidence>
<keyword evidence="7 13" id="KW-0067">ATP-binding</keyword>
<feature type="compositionally biased region" description="Gly residues" evidence="11">
    <location>
        <begin position="268"/>
        <end position="278"/>
    </location>
</feature>
<evidence type="ECO:0000313" key="14">
    <source>
        <dbReference type="Proteomes" id="UP000631535"/>
    </source>
</evidence>
<keyword evidence="5" id="KW-0677">Repeat</keyword>
<dbReference type="SMART" id="SM00382">
    <property type="entry name" value="AAA"/>
    <property type="match status" value="2"/>
</dbReference>
<gene>
    <name evidence="13" type="ORF">GCM10012287_12480</name>
</gene>
<evidence type="ECO:0000256" key="6">
    <source>
        <dbReference type="ARBA" id="ARBA00022741"/>
    </source>
</evidence>
<feature type="region of interest" description="Disordered" evidence="11">
    <location>
        <begin position="242"/>
        <end position="289"/>
    </location>
</feature>
<protein>
    <submittedName>
        <fullName evidence="13">ABC transporter ATP-binding protein</fullName>
    </submittedName>
</protein>
<evidence type="ECO:0000256" key="1">
    <source>
        <dbReference type="ARBA" id="ARBA00004202"/>
    </source>
</evidence>
<dbReference type="CDD" id="cd03226">
    <property type="entry name" value="ABC_cobalt_CbiO_domain2"/>
    <property type="match status" value="1"/>
</dbReference>
<dbReference type="InterPro" id="IPR003439">
    <property type="entry name" value="ABC_transporter-like_ATP-bd"/>
</dbReference>
<sequence>MILLKDVRWSYQESGTPAVDGLDLHVRRGETVVLCGPSGSGKSSALRLMNGLIPHFHDGKLDGEVRVVGEPVTELAQVGRVTGTVLQHPRRQFFTDAVDTELAFALENFGTPSQQIRDRVGEVVADFGLSELSGRLRELSGGQQQRVACAAAVTHEPPLVLLDEPTANLSPQGIADLTGILRHLKELGATLVIAEHRLHYLRTVADRIVVLHSGRAEREWTSAEFPGLTDEILRREGLRSLNAPERTGAPPISAHGPSVAPGENPAEGGVGVAGGKAAGGAADTPSAEGSGVALRGLRCVMRGRTILDIAEAHLPSGAITAVTGPNGVGKTTLARVLAGLQRHSGRVLLDGRPLHRSRRQRETAIVMQDVQRQLFTDSVRSELRLGAVPEQAERAATVLDELGLDGLGDRHPLALSGGQQQRLVVAAARLSGRRVVIFDEPSSGVDRRHLRSMTRTMREVAEGGAVVVLISHDADLLELAADRELRLRPAC</sequence>
<evidence type="ECO:0000256" key="2">
    <source>
        <dbReference type="ARBA" id="ARBA00005417"/>
    </source>
</evidence>
<keyword evidence="8" id="KW-1278">Translocase</keyword>
<keyword evidence="3" id="KW-0813">Transport</keyword>
<keyword evidence="9" id="KW-0472">Membrane</keyword>
<comment type="caution">
    <text evidence="13">The sequence shown here is derived from an EMBL/GenBank/DDBJ whole genome shotgun (WGS) entry which is preliminary data.</text>
</comment>
<dbReference type="GO" id="GO:0005524">
    <property type="term" value="F:ATP binding"/>
    <property type="evidence" value="ECO:0007669"/>
    <property type="project" value="UniProtKB-KW"/>
</dbReference>
<evidence type="ECO:0000313" key="13">
    <source>
        <dbReference type="EMBL" id="GGO45184.1"/>
    </source>
</evidence>
<evidence type="ECO:0000256" key="8">
    <source>
        <dbReference type="ARBA" id="ARBA00022967"/>
    </source>
</evidence>
<comment type="subcellular location">
    <subcellularLocation>
        <location evidence="1">Cell membrane</location>
        <topology evidence="1">Peripheral membrane protein</topology>
    </subcellularLocation>
</comment>
<dbReference type="InterPro" id="IPR015856">
    <property type="entry name" value="ABC_transpr_CbiO/EcfA_su"/>
</dbReference>
<dbReference type="InterPro" id="IPR003593">
    <property type="entry name" value="AAA+_ATPase"/>
</dbReference>
<dbReference type="InterPro" id="IPR027417">
    <property type="entry name" value="P-loop_NTPase"/>
</dbReference>
<evidence type="ECO:0000259" key="12">
    <source>
        <dbReference type="PROSITE" id="PS50893"/>
    </source>
</evidence>
<evidence type="ECO:0000256" key="3">
    <source>
        <dbReference type="ARBA" id="ARBA00022448"/>
    </source>
</evidence>
<dbReference type="InterPro" id="IPR050095">
    <property type="entry name" value="ECF_ABC_transporter_ATP-bd"/>
</dbReference>
<dbReference type="PANTHER" id="PTHR43553:SF23">
    <property type="entry name" value="ABC TRANSPORTER ATP-BINDING COMPONENT"/>
    <property type="match status" value="1"/>
</dbReference>
<comment type="function">
    <text evidence="10">Probably part of an ABC transporter complex. Responsible for energy coupling to the transport system.</text>
</comment>
<evidence type="ECO:0000256" key="7">
    <source>
        <dbReference type="ARBA" id="ARBA00022840"/>
    </source>
</evidence>